<dbReference type="InterPro" id="IPR032675">
    <property type="entry name" value="LRR_dom_sf"/>
</dbReference>
<dbReference type="PANTHER" id="PTHR36766">
    <property type="entry name" value="PLANT BROAD-SPECTRUM MILDEW RESISTANCE PROTEIN RPW8"/>
    <property type="match status" value="1"/>
</dbReference>
<comment type="caution">
    <text evidence="3">The sequence shown here is derived from an EMBL/GenBank/DDBJ whole genome shotgun (WGS) entry which is preliminary data.</text>
</comment>
<accession>A0AAW1VM73</accession>
<dbReference type="Pfam" id="PF00931">
    <property type="entry name" value="NB-ARC"/>
    <property type="match status" value="1"/>
</dbReference>
<dbReference type="Gene3D" id="3.40.50.300">
    <property type="entry name" value="P-loop containing nucleotide triphosphate hydrolases"/>
    <property type="match status" value="1"/>
</dbReference>
<dbReference type="Proteomes" id="UP001457282">
    <property type="component" value="Unassembled WGS sequence"/>
</dbReference>
<dbReference type="GO" id="GO:0006952">
    <property type="term" value="P:defense response"/>
    <property type="evidence" value="ECO:0007669"/>
    <property type="project" value="UniProtKB-KW"/>
</dbReference>
<dbReference type="InterPro" id="IPR002182">
    <property type="entry name" value="NB-ARC"/>
</dbReference>
<feature type="domain" description="NB-ARC" evidence="2">
    <location>
        <begin position="9"/>
        <end position="80"/>
    </location>
</feature>
<evidence type="ECO:0000256" key="1">
    <source>
        <dbReference type="ARBA" id="ARBA00022821"/>
    </source>
</evidence>
<dbReference type="SUPFAM" id="SSF52047">
    <property type="entry name" value="RNI-like"/>
    <property type="match status" value="1"/>
</dbReference>
<proteinExistence type="predicted"/>
<dbReference type="EMBL" id="JBEDUW010000248">
    <property type="protein sequence ID" value="KAK9902924.1"/>
    <property type="molecule type" value="Genomic_DNA"/>
</dbReference>
<evidence type="ECO:0000313" key="3">
    <source>
        <dbReference type="EMBL" id="KAK9902924.1"/>
    </source>
</evidence>
<dbReference type="GO" id="GO:0043531">
    <property type="term" value="F:ADP binding"/>
    <property type="evidence" value="ECO:0007669"/>
    <property type="project" value="InterPro"/>
</dbReference>
<evidence type="ECO:0000259" key="2">
    <source>
        <dbReference type="Pfam" id="PF00931"/>
    </source>
</evidence>
<organism evidence="3 4">
    <name type="scientific">Rubus argutus</name>
    <name type="common">Southern blackberry</name>
    <dbReference type="NCBI Taxonomy" id="59490"/>
    <lineage>
        <taxon>Eukaryota</taxon>
        <taxon>Viridiplantae</taxon>
        <taxon>Streptophyta</taxon>
        <taxon>Embryophyta</taxon>
        <taxon>Tracheophyta</taxon>
        <taxon>Spermatophyta</taxon>
        <taxon>Magnoliopsida</taxon>
        <taxon>eudicotyledons</taxon>
        <taxon>Gunneridae</taxon>
        <taxon>Pentapetalae</taxon>
        <taxon>rosids</taxon>
        <taxon>fabids</taxon>
        <taxon>Rosales</taxon>
        <taxon>Rosaceae</taxon>
        <taxon>Rosoideae</taxon>
        <taxon>Rosoideae incertae sedis</taxon>
        <taxon>Rubus</taxon>
    </lineage>
</organism>
<dbReference type="Gene3D" id="3.80.10.10">
    <property type="entry name" value="Ribonuclease Inhibitor"/>
    <property type="match status" value="1"/>
</dbReference>
<protein>
    <recommendedName>
        <fullName evidence="2">NB-ARC domain-containing protein</fullName>
    </recommendedName>
</protein>
<dbReference type="InterPro" id="IPR027417">
    <property type="entry name" value="P-loop_NTPase"/>
</dbReference>
<keyword evidence="4" id="KW-1185">Reference proteome</keyword>
<keyword evidence="1" id="KW-0611">Plant defense</keyword>
<reference evidence="3 4" key="1">
    <citation type="journal article" date="2023" name="G3 (Bethesda)">
        <title>A chromosome-length genome assembly and annotation of blackberry (Rubus argutus, cv. 'Hillquist').</title>
        <authorList>
            <person name="Bruna T."/>
            <person name="Aryal R."/>
            <person name="Dudchenko O."/>
            <person name="Sargent D.J."/>
            <person name="Mead D."/>
            <person name="Buti M."/>
            <person name="Cavallini A."/>
            <person name="Hytonen T."/>
            <person name="Andres J."/>
            <person name="Pham M."/>
            <person name="Weisz D."/>
            <person name="Mascagni F."/>
            <person name="Usai G."/>
            <person name="Natali L."/>
            <person name="Bassil N."/>
            <person name="Fernandez G.E."/>
            <person name="Lomsadze A."/>
            <person name="Armour M."/>
            <person name="Olukolu B."/>
            <person name="Poorten T."/>
            <person name="Britton C."/>
            <person name="Davik J."/>
            <person name="Ashrafi H."/>
            <person name="Aiden E.L."/>
            <person name="Borodovsky M."/>
            <person name="Worthington M."/>
        </authorList>
    </citation>
    <scope>NUCLEOTIDE SEQUENCE [LARGE SCALE GENOMIC DNA]</scope>
    <source>
        <strain evidence="3">PI 553951</strain>
    </source>
</reference>
<gene>
    <name evidence="3" type="ORF">M0R45_001437</name>
</gene>
<name>A0AAW1VM73_RUBAR</name>
<evidence type="ECO:0000313" key="4">
    <source>
        <dbReference type="Proteomes" id="UP001457282"/>
    </source>
</evidence>
<dbReference type="PANTHER" id="PTHR36766:SF3">
    <property type="entry name" value="RPW8 DOMAIN-CONTAINING PROTEIN"/>
    <property type="match status" value="1"/>
</dbReference>
<dbReference type="AlphaFoldDB" id="A0AAW1VM73"/>
<sequence length="306" mass="35414">MECPWWYLLAPGGCGKTTLATKLCQDAEVKDKFKSNVFFVTVSKKPNLYLIVQELYNRTASLEDRSSHIPEDLPRKIVELTRKDNRDGDGYYKQKYQFIEARLLSIFTDGEFSSEWHNLQLPKLEHRPRFGNGSIHISEAFPNLVEMNIDYCNDLVELPAQLCDLIQLKKLSVTNSHKLSALPEEIGNLFNLELLRLRSCTNLSELPASIRNLKKVNFLDISDCFSIKELPEDIGEMCSLERLNMRQCSRLNELPSSVVDLEQLKEVTCDEETEILWEPFLPSLKNMHIKVVKEDINLNWLHKLHC</sequence>
<dbReference type="SUPFAM" id="SSF52540">
    <property type="entry name" value="P-loop containing nucleoside triphosphate hydrolases"/>
    <property type="match status" value="1"/>
</dbReference>